<evidence type="ECO:0000313" key="1">
    <source>
        <dbReference type="EMBL" id="KAF5871584.1"/>
    </source>
</evidence>
<dbReference type="OrthoDB" id="5125733at2759"/>
<proteinExistence type="predicted"/>
<name>A0A8H6AQ36_9HELO</name>
<protein>
    <submittedName>
        <fullName evidence="1">Putative heterokaryon incompatibility protein</fullName>
    </submittedName>
</protein>
<dbReference type="PANTHER" id="PTHR33112:SF10">
    <property type="entry name" value="TOL"/>
    <property type="match status" value="1"/>
</dbReference>
<reference evidence="1 2" key="1">
    <citation type="journal article" date="2020" name="Phytopathology">
        <title>A high-quality genome resource of Botrytis fragariae, a new and rapidly spreading fungal pathogen causing strawberry gray mold in the U.S.A.</title>
        <authorList>
            <person name="Wu Y."/>
            <person name="Saski C.A."/>
            <person name="Schnabel G."/>
            <person name="Xiao S."/>
            <person name="Hu M."/>
        </authorList>
    </citation>
    <scope>NUCLEOTIDE SEQUENCE [LARGE SCALE GENOMIC DNA]</scope>
    <source>
        <strain evidence="1 2">BVB16</strain>
    </source>
</reference>
<dbReference type="GeneID" id="59262160"/>
<gene>
    <name evidence="1" type="ORF">Bfra_008104</name>
</gene>
<dbReference type="AlphaFoldDB" id="A0A8H6AQ36"/>
<sequence length="283" mass="31992">MCFVYNNAKFNIAAAAARDGDSGFLPERLSVKLGHFLRSEIKTIARTLWIRSSLQIGHATGEVGISLSCPLFGRAWVLQESILAARTLIYSPVGVHFRCRMSKRSDEDPAKDAGDLDIFVENLPLSCYSYPDSEDTDILWDAMFVGAHIDFVSNHYGPVKVGSITFKGHLLKIDIACFVSPFRENIAVYNGLALGTFYADAKLDLRKKYWVHLLEYERRKITVKSWSSAKEFTLVLLKQRDGMERRICLGLILMGFGCGSFKRDAYFQKFDALWPPKTRDVVI</sequence>
<dbReference type="PANTHER" id="PTHR33112">
    <property type="entry name" value="DOMAIN PROTEIN, PUTATIVE-RELATED"/>
    <property type="match status" value="1"/>
</dbReference>
<keyword evidence="2" id="KW-1185">Reference proteome</keyword>
<accession>A0A8H6AQ36</accession>
<organism evidence="1 2">
    <name type="scientific">Botrytis fragariae</name>
    <dbReference type="NCBI Taxonomy" id="1964551"/>
    <lineage>
        <taxon>Eukaryota</taxon>
        <taxon>Fungi</taxon>
        <taxon>Dikarya</taxon>
        <taxon>Ascomycota</taxon>
        <taxon>Pezizomycotina</taxon>
        <taxon>Leotiomycetes</taxon>
        <taxon>Helotiales</taxon>
        <taxon>Sclerotiniaceae</taxon>
        <taxon>Botrytis</taxon>
    </lineage>
</organism>
<dbReference type="Proteomes" id="UP000531561">
    <property type="component" value="Unassembled WGS sequence"/>
</dbReference>
<dbReference type="RefSeq" id="XP_037190531.1">
    <property type="nucleotide sequence ID" value="XM_037338468.1"/>
</dbReference>
<dbReference type="EMBL" id="JABFCT010000012">
    <property type="protein sequence ID" value="KAF5871584.1"/>
    <property type="molecule type" value="Genomic_DNA"/>
</dbReference>
<comment type="caution">
    <text evidence="1">The sequence shown here is derived from an EMBL/GenBank/DDBJ whole genome shotgun (WGS) entry which is preliminary data.</text>
</comment>
<evidence type="ECO:0000313" key="2">
    <source>
        <dbReference type="Proteomes" id="UP000531561"/>
    </source>
</evidence>